<gene>
    <name evidence="2" type="ORF">LG219_13090</name>
</gene>
<accession>A0ABS8BNA9</accession>
<sequence>METALIGGFTAIVIAILSASLGYYWTKKREQAAELRKAKLELYQNFLSAYSAARTDPSHEEKRELLIKEANAMYLIASPSVIIAWQNYKQAVKENSCETQQKENLFFYEVREDLGTNAKAKYSSFKVEMSTY</sequence>
<protein>
    <submittedName>
        <fullName evidence="2">Uncharacterized protein</fullName>
    </submittedName>
</protein>
<comment type="caution">
    <text evidence="2">The sequence shown here is derived from an EMBL/GenBank/DDBJ whole genome shotgun (WGS) entry which is preliminary data.</text>
</comment>
<organism evidence="2 3">
    <name type="scientific">Deefgea salmonis</name>
    <dbReference type="NCBI Taxonomy" id="2875502"/>
    <lineage>
        <taxon>Bacteria</taxon>
        <taxon>Pseudomonadati</taxon>
        <taxon>Pseudomonadota</taxon>
        <taxon>Betaproteobacteria</taxon>
        <taxon>Neisseriales</taxon>
        <taxon>Chitinibacteraceae</taxon>
        <taxon>Deefgea</taxon>
    </lineage>
</organism>
<reference evidence="2 3" key="1">
    <citation type="submission" date="2021-10" db="EMBL/GenBank/DDBJ databases">
        <authorList>
            <person name="Chen M."/>
        </authorList>
    </citation>
    <scope>NUCLEOTIDE SEQUENCE [LARGE SCALE GENOMIC DNA]</scope>
    <source>
        <strain evidence="2 3">H3-26</strain>
    </source>
</reference>
<keyword evidence="1" id="KW-0812">Transmembrane</keyword>
<dbReference type="EMBL" id="JAJAWG010000011">
    <property type="protein sequence ID" value="MCB5197201.1"/>
    <property type="molecule type" value="Genomic_DNA"/>
</dbReference>
<dbReference type="Proteomes" id="UP001198034">
    <property type="component" value="Unassembled WGS sequence"/>
</dbReference>
<dbReference type="RefSeq" id="WP_221021388.1">
    <property type="nucleotide sequence ID" value="NZ_JAJAWG010000011.1"/>
</dbReference>
<proteinExistence type="predicted"/>
<keyword evidence="1" id="KW-0472">Membrane</keyword>
<evidence type="ECO:0000256" key="1">
    <source>
        <dbReference type="SAM" id="Phobius"/>
    </source>
</evidence>
<keyword evidence="3" id="KW-1185">Reference proteome</keyword>
<keyword evidence="1" id="KW-1133">Transmembrane helix</keyword>
<name>A0ABS8BNA9_9NEIS</name>
<evidence type="ECO:0000313" key="2">
    <source>
        <dbReference type="EMBL" id="MCB5197201.1"/>
    </source>
</evidence>
<evidence type="ECO:0000313" key="3">
    <source>
        <dbReference type="Proteomes" id="UP001198034"/>
    </source>
</evidence>
<feature type="transmembrane region" description="Helical" evidence="1">
    <location>
        <begin position="6"/>
        <end position="26"/>
    </location>
</feature>